<reference evidence="2" key="1">
    <citation type="submission" date="2021-05" db="EMBL/GenBank/DDBJ databases">
        <authorList>
            <person name="Alioto T."/>
            <person name="Alioto T."/>
            <person name="Gomez Garrido J."/>
        </authorList>
    </citation>
    <scope>NUCLEOTIDE SEQUENCE</scope>
</reference>
<dbReference type="AlphaFoldDB" id="A0A8D8YPH8"/>
<proteinExistence type="predicted"/>
<sequence>MQEECSEPQCCLIWTWTGQTWTPLFVLIQGLINCFIILHLLIYITIPWIFLCLQELFATISYTRPRLCLAPATPRLTCCPRISSHVLTRMSRGLAPWVS</sequence>
<organism evidence="2">
    <name type="scientific">Cacopsylla melanoneura</name>
    <dbReference type="NCBI Taxonomy" id="428564"/>
    <lineage>
        <taxon>Eukaryota</taxon>
        <taxon>Metazoa</taxon>
        <taxon>Ecdysozoa</taxon>
        <taxon>Arthropoda</taxon>
        <taxon>Hexapoda</taxon>
        <taxon>Insecta</taxon>
        <taxon>Pterygota</taxon>
        <taxon>Neoptera</taxon>
        <taxon>Paraneoptera</taxon>
        <taxon>Hemiptera</taxon>
        <taxon>Sternorrhyncha</taxon>
        <taxon>Psylloidea</taxon>
        <taxon>Psyllidae</taxon>
        <taxon>Psyllinae</taxon>
        <taxon>Cacopsylla</taxon>
    </lineage>
</organism>
<accession>A0A8D8YPH8</accession>
<feature type="transmembrane region" description="Helical" evidence="1">
    <location>
        <begin position="24"/>
        <end position="51"/>
    </location>
</feature>
<keyword evidence="1" id="KW-0472">Membrane</keyword>
<name>A0A8D8YPH8_9HEMI</name>
<protein>
    <submittedName>
        <fullName evidence="2">Uncharacterized protein</fullName>
    </submittedName>
</protein>
<evidence type="ECO:0000256" key="1">
    <source>
        <dbReference type="SAM" id="Phobius"/>
    </source>
</evidence>
<evidence type="ECO:0000313" key="2">
    <source>
        <dbReference type="EMBL" id="CAG6732695.1"/>
    </source>
</evidence>
<keyword evidence="1" id="KW-0812">Transmembrane</keyword>
<keyword evidence="1" id="KW-1133">Transmembrane helix</keyword>
<dbReference type="EMBL" id="HBUF01387613">
    <property type="protein sequence ID" value="CAG6732695.1"/>
    <property type="molecule type" value="Transcribed_RNA"/>
</dbReference>